<accession>A0ABD0MII5</accession>
<keyword evidence="2" id="KW-1185">Reference proteome</keyword>
<proteinExistence type="predicted"/>
<comment type="caution">
    <text evidence="1">The sequence shown here is derived from an EMBL/GenBank/DDBJ whole genome shotgun (WGS) entry which is preliminary data.</text>
</comment>
<organism evidence="1 2">
    <name type="scientific">Cirrhinus mrigala</name>
    <name type="common">Mrigala</name>
    <dbReference type="NCBI Taxonomy" id="683832"/>
    <lineage>
        <taxon>Eukaryota</taxon>
        <taxon>Metazoa</taxon>
        <taxon>Chordata</taxon>
        <taxon>Craniata</taxon>
        <taxon>Vertebrata</taxon>
        <taxon>Euteleostomi</taxon>
        <taxon>Actinopterygii</taxon>
        <taxon>Neopterygii</taxon>
        <taxon>Teleostei</taxon>
        <taxon>Ostariophysi</taxon>
        <taxon>Cypriniformes</taxon>
        <taxon>Cyprinidae</taxon>
        <taxon>Labeoninae</taxon>
        <taxon>Labeonini</taxon>
        <taxon>Cirrhinus</taxon>
    </lineage>
</organism>
<evidence type="ECO:0000313" key="2">
    <source>
        <dbReference type="Proteomes" id="UP001529510"/>
    </source>
</evidence>
<dbReference type="Proteomes" id="UP001529510">
    <property type="component" value="Unassembled WGS sequence"/>
</dbReference>
<dbReference type="AlphaFoldDB" id="A0ABD0MII5"/>
<protein>
    <submittedName>
        <fullName evidence="1">Uncharacterized protein</fullName>
    </submittedName>
</protein>
<name>A0ABD0MII5_CIRMR</name>
<reference evidence="1 2" key="1">
    <citation type="submission" date="2024-05" db="EMBL/GenBank/DDBJ databases">
        <title>Genome sequencing and assembly of Indian major carp, Cirrhinus mrigala (Hamilton, 1822).</title>
        <authorList>
            <person name="Mohindra V."/>
            <person name="Chowdhury L.M."/>
            <person name="Lal K."/>
            <person name="Jena J.K."/>
        </authorList>
    </citation>
    <scope>NUCLEOTIDE SEQUENCE [LARGE SCALE GENOMIC DNA]</scope>
    <source>
        <strain evidence="1">CM1030</strain>
        <tissue evidence="1">Blood</tissue>
    </source>
</reference>
<evidence type="ECO:0000313" key="1">
    <source>
        <dbReference type="EMBL" id="KAL0148918.1"/>
    </source>
</evidence>
<sequence>MQDALLPRTLAETTRDRGSAVLLDQVSRLKAAVSETSVTSCSASCNGQAASGSWKGPRLQRHESLRVASSAYPPLVLTDAAGQAHASPLDTIATVVYTYLCGGLCSRRMLQLARHLLFWSLAANIAARRSFFGESNAKKRATLPENGDSNPGFQLVWSRLSDAQVFLFASSESSYCWLVPDRGLGRHALAHSWTRGLRTGLSFPEQILC</sequence>
<dbReference type="EMBL" id="JAMKFB020000562">
    <property type="protein sequence ID" value="KAL0148918.1"/>
    <property type="molecule type" value="Genomic_DNA"/>
</dbReference>
<gene>
    <name evidence="1" type="ORF">M9458_055722</name>
</gene>